<gene>
    <name evidence="2" type="ORF">J9253_18060</name>
</gene>
<sequence>MSGCLLLTNASLVMARQSCNTNIPPSTPSQRFSNHSDGTITDTHTGLMWKICLEGQRGADCSSGHAERMQWQQAVNTTQLANQRGFANHSDWHLPSLAELKSIVEQHCNSPAINLEIFPHMLTASVWSGNQSDPNAWSLDFTKGKTFNNLKGAGNYVRLVRDSR</sequence>
<dbReference type="PANTHER" id="PTHR35812">
    <property type="entry name" value="LIPOPROTEIN"/>
    <property type="match status" value="1"/>
</dbReference>
<evidence type="ECO:0000259" key="1">
    <source>
        <dbReference type="Pfam" id="PF07603"/>
    </source>
</evidence>
<dbReference type="RefSeq" id="WP_210222251.1">
    <property type="nucleotide sequence ID" value="NZ_CP072801.1"/>
</dbReference>
<evidence type="ECO:0000313" key="2">
    <source>
        <dbReference type="EMBL" id="QTR45869.1"/>
    </source>
</evidence>
<dbReference type="InterPro" id="IPR011460">
    <property type="entry name" value="Lcl_C"/>
</dbReference>
<organism evidence="2 3">
    <name type="scientific">Thiothrix litoralis</name>
    <dbReference type="NCBI Taxonomy" id="2891210"/>
    <lineage>
        <taxon>Bacteria</taxon>
        <taxon>Pseudomonadati</taxon>
        <taxon>Pseudomonadota</taxon>
        <taxon>Gammaproteobacteria</taxon>
        <taxon>Thiotrichales</taxon>
        <taxon>Thiotrichaceae</taxon>
        <taxon>Thiothrix</taxon>
    </lineage>
</organism>
<dbReference type="PANTHER" id="PTHR35812:SF1">
    <property type="entry name" value="LIPOPROTEIN"/>
    <property type="match status" value="1"/>
</dbReference>
<protein>
    <submittedName>
        <fullName evidence="2">DUF1566 domain-containing protein</fullName>
    </submittedName>
</protein>
<name>A0ABX7WW33_9GAMM</name>
<dbReference type="Proteomes" id="UP000672039">
    <property type="component" value="Chromosome"/>
</dbReference>
<accession>A0ABX7WW33</accession>
<dbReference type="EMBL" id="CP072801">
    <property type="protein sequence ID" value="QTR45869.1"/>
    <property type="molecule type" value="Genomic_DNA"/>
</dbReference>
<reference evidence="2 3" key="1">
    <citation type="submission" date="2021-04" db="EMBL/GenBank/DDBJ databases">
        <title>Genomics, taxonomy and metabolism of representatives of sulfur bacteria of the genus Thiothrix: Thiothrix fructosivorans QT, Thiothrix unzii A1T and three new species, Thiothrix subterranea sp. nov., Thiothrix litoralis sp. nov. and 'Candidatus Thiothrix anitrata' sp. nov.</title>
        <authorList>
            <person name="Ravin N.V."/>
            <person name="Smolyakov D."/>
            <person name="Rudenko T.S."/>
            <person name="Mardanov A.V."/>
            <person name="Beletsky A.V."/>
            <person name="Markov N.D."/>
            <person name="Fomenkov A.I."/>
            <person name="Roberts R.J."/>
            <person name="Karnachuk O.V."/>
            <person name="Novikov A."/>
            <person name="Grabovich M.Y."/>
        </authorList>
    </citation>
    <scope>NUCLEOTIDE SEQUENCE [LARGE SCALE GENOMIC DNA]</scope>
    <source>
        <strain evidence="2 3">AS</strain>
    </source>
</reference>
<keyword evidence="3" id="KW-1185">Reference proteome</keyword>
<feature type="domain" description="Lcl C-terminal" evidence="1">
    <location>
        <begin position="38"/>
        <end position="161"/>
    </location>
</feature>
<dbReference type="Pfam" id="PF07603">
    <property type="entry name" value="Lcl_C"/>
    <property type="match status" value="1"/>
</dbReference>
<evidence type="ECO:0000313" key="3">
    <source>
        <dbReference type="Proteomes" id="UP000672039"/>
    </source>
</evidence>
<proteinExistence type="predicted"/>